<evidence type="ECO:0000256" key="2">
    <source>
        <dbReference type="ARBA" id="ARBA00008891"/>
    </source>
</evidence>
<dbReference type="Pfam" id="PF01095">
    <property type="entry name" value="Pectinesterase"/>
    <property type="match status" value="1"/>
</dbReference>
<dbReference type="GO" id="GO:0042545">
    <property type="term" value="P:cell wall modification"/>
    <property type="evidence" value="ECO:0007669"/>
    <property type="project" value="InterPro"/>
</dbReference>
<evidence type="ECO:0000313" key="8">
    <source>
        <dbReference type="Proteomes" id="UP001180020"/>
    </source>
</evidence>
<reference evidence="7" key="1">
    <citation type="journal article" date="2023" name="Nat. Commun.">
        <title>Diploid and tetraploid genomes of Acorus and the evolution of monocots.</title>
        <authorList>
            <person name="Ma L."/>
            <person name="Liu K.W."/>
            <person name="Li Z."/>
            <person name="Hsiao Y.Y."/>
            <person name="Qi Y."/>
            <person name="Fu T."/>
            <person name="Tang G.D."/>
            <person name="Zhang D."/>
            <person name="Sun W.H."/>
            <person name="Liu D.K."/>
            <person name="Li Y."/>
            <person name="Chen G.Z."/>
            <person name="Liu X.D."/>
            <person name="Liao X.Y."/>
            <person name="Jiang Y.T."/>
            <person name="Yu X."/>
            <person name="Hao Y."/>
            <person name="Huang J."/>
            <person name="Zhao X.W."/>
            <person name="Ke S."/>
            <person name="Chen Y.Y."/>
            <person name="Wu W.L."/>
            <person name="Hsu J.L."/>
            <person name="Lin Y.F."/>
            <person name="Huang M.D."/>
            <person name="Li C.Y."/>
            <person name="Huang L."/>
            <person name="Wang Z.W."/>
            <person name="Zhao X."/>
            <person name="Zhong W.Y."/>
            <person name="Peng D.H."/>
            <person name="Ahmad S."/>
            <person name="Lan S."/>
            <person name="Zhang J.S."/>
            <person name="Tsai W.C."/>
            <person name="Van de Peer Y."/>
            <person name="Liu Z.J."/>
        </authorList>
    </citation>
    <scope>NUCLEOTIDE SEQUENCE</scope>
    <source>
        <strain evidence="7">CP</strain>
    </source>
</reference>
<dbReference type="EMBL" id="JAUJYO010000005">
    <property type="protein sequence ID" value="KAK1315999.1"/>
    <property type="molecule type" value="Genomic_DNA"/>
</dbReference>
<reference evidence="7" key="2">
    <citation type="submission" date="2023-06" db="EMBL/GenBank/DDBJ databases">
        <authorList>
            <person name="Ma L."/>
            <person name="Liu K.-W."/>
            <person name="Li Z."/>
            <person name="Hsiao Y.-Y."/>
            <person name="Qi Y."/>
            <person name="Fu T."/>
            <person name="Tang G."/>
            <person name="Zhang D."/>
            <person name="Sun W.-H."/>
            <person name="Liu D.-K."/>
            <person name="Li Y."/>
            <person name="Chen G.-Z."/>
            <person name="Liu X.-D."/>
            <person name="Liao X.-Y."/>
            <person name="Jiang Y.-T."/>
            <person name="Yu X."/>
            <person name="Hao Y."/>
            <person name="Huang J."/>
            <person name="Zhao X.-W."/>
            <person name="Ke S."/>
            <person name="Chen Y.-Y."/>
            <person name="Wu W.-L."/>
            <person name="Hsu J.-L."/>
            <person name="Lin Y.-F."/>
            <person name="Huang M.-D."/>
            <person name="Li C.-Y."/>
            <person name="Huang L."/>
            <person name="Wang Z.-W."/>
            <person name="Zhao X."/>
            <person name="Zhong W.-Y."/>
            <person name="Peng D.-H."/>
            <person name="Ahmad S."/>
            <person name="Lan S."/>
            <person name="Zhang J.-S."/>
            <person name="Tsai W.-C."/>
            <person name="Van De Peer Y."/>
            <person name="Liu Z.-J."/>
        </authorList>
    </citation>
    <scope>NUCLEOTIDE SEQUENCE</scope>
    <source>
        <strain evidence="7">CP</strain>
        <tissue evidence="7">Leaves</tissue>
    </source>
</reference>
<keyword evidence="5" id="KW-0063">Aspartyl esterase</keyword>
<dbReference type="SUPFAM" id="SSF51126">
    <property type="entry name" value="Pectin lyase-like"/>
    <property type="match status" value="1"/>
</dbReference>
<dbReference type="InterPro" id="IPR012334">
    <property type="entry name" value="Pectin_lyas_fold"/>
</dbReference>
<dbReference type="InterPro" id="IPR000070">
    <property type="entry name" value="Pectinesterase_cat"/>
</dbReference>
<feature type="domain" description="Pectinesterase catalytic" evidence="6">
    <location>
        <begin position="110"/>
        <end position="303"/>
    </location>
</feature>
<dbReference type="PANTHER" id="PTHR31321">
    <property type="entry name" value="ACYL-COA THIOESTER HYDROLASE YBHC-RELATED"/>
    <property type="match status" value="1"/>
</dbReference>
<evidence type="ECO:0000256" key="1">
    <source>
        <dbReference type="ARBA" id="ARBA00005184"/>
    </source>
</evidence>
<dbReference type="GO" id="GO:0045490">
    <property type="term" value="P:pectin catabolic process"/>
    <property type="evidence" value="ECO:0007669"/>
    <property type="project" value="TreeGrafter"/>
</dbReference>
<sequence length="329" mass="36088">MRTGSSSSGATSTPTMAPSILGGLGVASQELCSTDPNSRPTLSLKVGMLGITQLKCVSNAAFTNQVVIAVTYVVDQSGAGQYKTIQDAINAVPDNNDKWYQIIVKPGLYSATFTVNADNFVAKNIKFKNTYNLGEKPEHITQAVAVVVGGDKAAFYNCAFEGVQDTLCDFHGRHYFKDCYIMGGIDFIFGLGQSVYENCNLNAIVGSWGNQGYVTAQGRGAATDENGFVFKWCNITAPKDSTFYLGRAWQSFSRVVFYKSNFQASIVPQGWDAWNKPVDNIVYAEEECYGPGSNKAGRVAWERKLSVKELYYYINDFNHGKSWLPQQPS</sequence>
<dbReference type="GO" id="GO:0030599">
    <property type="term" value="F:pectinesterase activity"/>
    <property type="evidence" value="ECO:0007669"/>
    <property type="project" value="UniProtKB-EC"/>
</dbReference>
<proteinExistence type="inferred from homology"/>
<keyword evidence="4" id="KW-0378">Hydrolase</keyword>
<gene>
    <name evidence="7" type="primary">PME29</name>
    <name evidence="7" type="ORF">QJS10_CPA05g00191</name>
</gene>
<dbReference type="PANTHER" id="PTHR31321:SF134">
    <property type="entry name" value="PECTINESTERASE"/>
    <property type="match status" value="1"/>
</dbReference>
<evidence type="ECO:0000313" key="7">
    <source>
        <dbReference type="EMBL" id="KAK1315999.1"/>
    </source>
</evidence>
<keyword evidence="8" id="KW-1185">Reference proteome</keyword>
<dbReference type="Gene3D" id="2.160.20.10">
    <property type="entry name" value="Single-stranded right-handed beta-helix, Pectin lyase-like"/>
    <property type="match status" value="2"/>
</dbReference>
<comment type="caution">
    <text evidence="7">The sequence shown here is derived from an EMBL/GenBank/DDBJ whole genome shotgun (WGS) entry which is preliminary data.</text>
</comment>
<evidence type="ECO:0000256" key="4">
    <source>
        <dbReference type="ARBA" id="ARBA00022801"/>
    </source>
</evidence>
<protein>
    <recommendedName>
        <fullName evidence="3">pectinesterase</fullName>
        <ecNumber evidence="3">3.1.1.11</ecNumber>
    </recommendedName>
</protein>
<evidence type="ECO:0000256" key="3">
    <source>
        <dbReference type="ARBA" id="ARBA00013229"/>
    </source>
</evidence>
<accession>A0AAV9ESN6</accession>
<comment type="pathway">
    <text evidence="1">Glycan metabolism; pectin degradation; 2-dehydro-3-deoxy-D-gluconate from pectin: step 1/5.</text>
</comment>
<evidence type="ECO:0000259" key="6">
    <source>
        <dbReference type="Pfam" id="PF01095"/>
    </source>
</evidence>
<organism evidence="7 8">
    <name type="scientific">Acorus calamus</name>
    <name type="common">Sweet flag</name>
    <dbReference type="NCBI Taxonomy" id="4465"/>
    <lineage>
        <taxon>Eukaryota</taxon>
        <taxon>Viridiplantae</taxon>
        <taxon>Streptophyta</taxon>
        <taxon>Embryophyta</taxon>
        <taxon>Tracheophyta</taxon>
        <taxon>Spermatophyta</taxon>
        <taxon>Magnoliopsida</taxon>
        <taxon>Liliopsida</taxon>
        <taxon>Acoraceae</taxon>
        <taxon>Acorus</taxon>
    </lineage>
</organism>
<dbReference type="AlphaFoldDB" id="A0AAV9ESN6"/>
<dbReference type="InterPro" id="IPR011050">
    <property type="entry name" value="Pectin_lyase_fold/virulence"/>
</dbReference>
<name>A0AAV9ESN6_ACOCL</name>
<comment type="similarity">
    <text evidence="2">Belongs to the pectinesterase family.</text>
</comment>
<dbReference type="Proteomes" id="UP001180020">
    <property type="component" value="Unassembled WGS sequence"/>
</dbReference>
<evidence type="ECO:0000256" key="5">
    <source>
        <dbReference type="ARBA" id="ARBA00023085"/>
    </source>
</evidence>
<dbReference type="EC" id="3.1.1.11" evidence="3"/>